<dbReference type="EMBL" id="FMZA01000003">
    <property type="protein sequence ID" value="SDC09676.1"/>
    <property type="molecule type" value="Genomic_DNA"/>
</dbReference>
<sequence length="183" mass="20804">MHKNLNATDHHALVYALTLFFCNTTLLLLFITATHPLEKGVWSALHLVITLLSIISSYKHVRFLLHLSVQSSPLEQNLDLLLFFISIIVIFNGFFLFVDPASFLEKQLLMGICILPFYLFSLYLTCHLLISHKGRGSPALVSYLFTVMIFTLVSAIFLFTIAANLFLNLSHLFLAFCFLQMNS</sequence>
<feature type="transmembrane region" description="Helical" evidence="1">
    <location>
        <begin position="40"/>
        <end position="58"/>
    </location>
</feature>
<keyword evidence="3" id="KW-1185">Reference proteome</keyword>
<protein>
    <submittedName>
        <fullName evidence="2">Uncharacterized protein</fullName>
    </submittedName>
</protein>
<evidence type="ECO:0000313" key="3">
    <source>
        <dbReference type="Proteomes" id="UP000199387"/>
    </source>
</evidence>
<organism evidence="2 3">
    <name type="scientific">Melghirimyces thermohalophilus</name>
    <dbReference type="NCBI Taxonomy" id="1236220"/>
    <lineage>
        <taxon>Bacteria</taxon>
        <taxon>Bacillati</taxon>
        <taxon>Bacillota</taxon>
        <taxon>Bacilli</taxon>
        <taxon>Bacillales</taxon>
        <taxon>Thermoactinomycetaceae</taxon>
        <taxon>Melghirimyces</taxon>
    </lineage>
</organism>
<accession>A0A1G6IV83</accession>
<feature type="transmembrane region" description="Helical" evidence="1">
    <location>
        <begin position="142"/>
        <end position="166"/>
    </location>
</feature>
<evidence type="ECO:0000256" key="1">
    <source>
        <dbReference type="SAM" id="Phobius"/>
    </source>
</evidence>
<keyword evidence="1" id="KW-1133">Transmembrane helix</keyword>
<evidence type="ECO:0000313" key="2">
    <source>
        <dbReference type="EMBL" id="SDC09676.1"/>
    </source>
</evidence>
<dbReference type="AlphaFoldDB" id="A0A1G6IV83"/>
<feature type="transmembrane region" description="Helical" evidence="1">
    <location>
        <begin position="12"/>
        <end position="34"/>
    </location>
</feature>
<dbReference type="Proteomes" id="UP000199387">
    <property type="component" value="Unassembled WGS sequence"/>
</dbReference>
<keyword evidence="1" id="KW-0812">Transmembrane</keyword>
<proteinExistence type="predicted"/>
<name>A0A1G6IV83_9BACL</name>
<reference evidence="2 3" key="1">
    <citation type="submission" date="2016-10" db="EMBL/GenBank/DDBJ databases">
        <authorList>
            <person name="de Groot N.N."/>
        </authorList>
    </citation>
    <scope>NUCLEOTIDE SEQUENCE [LARGE SCALE GENOMIC DNA]</scope>
    <source>
        <strain evidence="2 3">DSM 45514</strain>
    </source>
</reference>
<feature type="transmembrane region" description="Helical" evidence="1">
    <location>
        <begin position="109"/>
        <end position="130"/>
    </location>
</feature>
<dbReference type="RefSeq" id="WP_091566417.1">
    <property type="nucleotide sequence ID" value="NZ_FMZA01000003.1"/>
</dbReference>
<gene>
    <name evidence="2" type="ORF">SAMN04488112_10341</name>
</gene>
<keyword evidence="1" id="KW-0472">Membrane</keyword>
<feature type="transmembrane region" description="Helical" evidence="1">
    <location>
        <begin position="78"/>
        <end position="97"/>
    </location>
</feature>